<gene>
    <name evidence="2" type="ORF">COLO4_15687</name>
</gene>
<dbReference type="Proteomes" id="UP000187203">
    <property type="component" value="Unassembled WGS sequence"/>
</dbReference>
<evidence type="ECO:0000259" key="1">
    <source>
        <dbReference type="Pfam" id="PF03101"/>
    </source>
</evidence>
<comment type="caution">
    <text evidence="2">The sequence shown here is derived from an EMBL/GenBank/DDBJ whole genome shotgun (WGS) entry which is preliminary data.</text>
</comment>
<dbReference type="PANTHER" id="PTHR47718">
    <property type="entry name" value="OS01G0519700 PROTEIN"/>
    <property type="match status" value="1"/>
</dbReference>
<keyword evidence="3" id="KW-1185">Reference proteome</keyword>
<dbReference type="Pfam" id="PF03101">
    <property type="entry name" value="FAR1"/>
    <property type="match status" value="1"/>
</dbReference>
<feature type="domain" description="FAR1" evidence="1">
    <location>
        <begin position="48"/>
        <end position="136"/>
    </location>
</feature>
<dbReference type="STRING" id="93759.A0A1R3JM01"/>
<name>A0A1R3JM01_9ROSI</name>
<dbReference type="PANTHER" id="PTHR47718:SF17">
    <property type="entry name" value="PROTEIN FAR1-RELATED SEQUENCE 5-LIKE"/>
    <property type="match status" value="1"/>
</dbReference>
<accession>A0A1R3JM01</accession>
<dbReference type="AlphaFoldDB" id="A0A1R3JM01"/>
<dbReference type="InterPro" id="IPR004330">
    <property type="entry name" value="FAR1_DNA_bnd_dom"/>
</dbReference>
<dbReference type="EMBL" id="AWUE01015783">
    <property type="protein sequence ID" value="OMO95747.1"/>
    <property type="molecule type" value="Genomic_DNA"/>
</dbReference>
<protein>
    <recommendedName>
        <fullName evidence="1">FAR1 domain-containing protein</fullName>
    </recommendedName>
</protein>
<proteinExistence type="predicted"/>
<dbReference type="OrthoDB" id="999166at2759"/>
<evidence type="ECO:0000313" key="3">
    <source>
        <dbReference type="Proteomes" id="UP000187203"/>
    </source>
</evidence>
<evidence type="ECO:0000313" key="2">
    <source>
        <dbReference type="EMBL" id="OMO95747.1"/>
    </source>
</evidence>
<reference evidence="3" key="1">
    <citation type="submission" date="2013-09" db="EMBL/GenBank/DDBJ databases">
        <title>Corchorus olitorius genome sequencing.</title>
        <authorList>
            <person name="Alam M."/>
            <person name="Haque M.S."/>
            <person name="Islam M.S."/>
            <person name="Emdad E.M."/>
            <person name="Islam M.M."/>
            <person name="Ahmed B."/>
            <person name="Halim A."/>
            <person name="Hossen Q.M.M."/>
            <person name="Hossain M.Z."/>
            <person name="Ahmed R."/>
            <person name="Khan M.M."/>
            <person name="Islam R."/>
            <person name="Rashid M.M."/>
            <person name="Khan S.A."/>
            <person name="Rahman M.S."/>
            <person name="Alam M."/>
            <person name="Yahiya A.S."/>
            <person name="Khan M.S."/>
            <person name="Azam M.S."/>
            <person name="Haque T."/>
            <person name="Lashkar M.Z.H."/>
            <person name="Akhand A.I."/>
            <person name="Morshed G."/>
            <person name="Roy S."/>
            <person name="Uddin K.S."/>
            <person name="Rabeya T."/>
            <person name="Hossain A.S."/>
            <person name="Chowdhury A."/>
            <person name="Snigdha A.R."/>
            <person name="Mortoza M.S."/>
            <person name="Matin S.A."/>
            <person name="Hoque S.M.E."/>
            <person name="Islam M.K."/>
            <person name="Roy D.K."/>
            <person name="Haider R."/>
            <person name="Moosa M.M."/>
            <person name="Elias S.M."/>
            <person name="Hasan A.M."/>
            <person name="Jahan S."/>
            <person name="Shafiuddin M."/>
            <person name="Mahmood N."/>
            <person name="Shommy N.S."/>
        </authorList>
    </citation>
    <scope>NUCLEOTIDE SEQUENCE [LARGE SCALE GENOMIC DNA]</scope>
    <source>
        <strain evidence="3">cv. O-4</strain>
    </source>
</reference>
<sequence>MEGDNQDLTLLDKNDEGFRNSDYLNREDTEIVDLMGAVVNNADDAYKLYQDYGYRMGFSVRKAKNRYHTGTKIIRTKEFYCAKQGFKNCSDSDSEKQKKFNKLETITGCQAKIRFTVEDGQWKVTQFVSEHNHDLATPSKKHLLRSARLLEANKAKVIDSMVTSGIRPTDVYSYLSNEAGGGLSTATTSLTKFFIEFEKLVARWRSSEGEKDFQCMHGSVTRAIKNCAILVHASEAYTHEIYKRFEKEFLDGIALTWKQVSCEGTNCTFEVEVVGNDNSRIRKIPEKYILKRWTKDAKKRVHKHNDVVSSEPNSETESTFRNRRYVGETNRVSTGPGRSHEMVSGPAGAFTELPFGICSSILGAAGRGHENFGVAMFARCQNGDSIILCRSIKAQNVQMARILLVRLTLFRLLQLGVTNVWCSFDKGKWISIIKRKPQADWRMEPAQVSVRPLANWSTGKRNPNRL</sequence>
<organism evidence="2 3">
    <name type="scientific">Corchorus olitorius</name>
    <dbReference type="NCBI Taxonomy" id="93759"/>
    <lineage>
        <taxon>Eukaryota</taxon>
        <taxon>Viridiplantae</taxon>
        <taxon>Streptophyta</taxon>
        <taxon>Embryophyta</taxon>
        <taxon>Tracheophyta</taxon>
        <taxon>Spermatophyta</taxon>
        <taxon>Magnoliopsida</taxon>
        <taxon>eudicotyledons</taxon>
        <taxon>Gunneridae</taxon>
        <taxon>Pentapetalae</taxon>
        <taxon>rosids</taxon>
        <taxon>malvids</taxon>
        <taxon>Malvales</taxon>
        <taxon>Malvaceae</taxon>
        <taxon>Grewioideae</taxon>
        <taxon>Apeibeae</taxon>
        <taxon>Corchorus</taxon>
    </lineage>
</organism>